<dbReference type="MEROPS" id="M11.002"/>
<gene>
    <name evidence="3" type="ORF">VOLCADRAFT_41285</name>
</gene>
<evidence type="ECO:0000259" key="2">
    <source>
        <dbReference type="Pfam" id="PF05548"/>
    </source>
</evidence>
<dbReference type="KEGG" id="vcn:VOLCADRAFT_41285"/>
<dbReference type="Proteomes" id="UP000001058">
    <property type="component" value="Unassembled WGS sequence"/>
</dbReference>
<dbReference type="Pfam" id="PF05548">
    <property type="entry name" value="Peptidase_M11"/>
    <property type="match status" value="1"/>
</dbReference>
<dbReference type="AlphaFoldDB" id="D8UBM8"/>
<dbReference type="EMBL" id="GL378378">
    <property type="protein sequence ID" value="EFJ42847.1"/>
    <property type="molecule type" value="Genomic_DNA"/>
</dbReference>
<name>D8UBM8_VOLCA</name>
<evidence type="ECO:0000313" key="3">
    <source>
        <dbReference type="EMBL" id="EFJ42847.1"/>
    </source>
</evidence>
<organism evidence="4">
    <name type="scientific">Volvox carteri f. nagariensis</name>
    <dbReference type="NCBI Taxonomy" id="3068"/>
    <lineage>
        <taxon>Eukaryota</taxon>
        <taxon>Viridiplantae</taxon>
        <taxon>Chlorophyta</taxon>
        <taxon>core chlorophytes</taxon>
        <taxon>Chlorophyceae</taxon>
        <taxon>CS clade</taxon>
        <taxon>Chlamydomonadales</taxon>
        <taxon>Volvocaceae</taxon>
        <taxon>Volvox</taxon>
    </lineage>
</organism>
<reference evidence="3 4" key="1">
    <citation type="journal article" date="2010" name="Science">
        <title>Genomic analysis of organismal complexity in the multicellular green alga Volvox carteri.</title>
        <authorList>
            <person name="Prochnik S.E."/>
            <person name="Umen J."/>
            <person name="Nedelcu A.M."/>
            <person name="Hallmann A."/>
            <person name="Miller S.M."/>
            <person name="Nishii I."/>
            <person name="Ferris P."/>
            <person name="Kuo A."/>
            <person name="Mitros T."/>
            <person name="Fritz-Laylin L.K."/>
            <person name="Hellsten U."/>
            <person name="Chapman J."/>
            <person name="Simakov O."/>
            <person name="Rensing S.A."/>
            <person name="Terry A."/>
            <person name="Pangilinan J."/>
            <person name="Kapitonov V."/>
            <person name="Jurka J."/>
            <person name="Salamov A."/>
            <person name="Shapiro H."/>
            <person name="Schmutz J."/>
            <person name="Grimwood J."/>
            <person name="Lindquist E."/>
            <person name="Lucas S."/>
            <person name="Grigoriev I.V."/>
            <person name="Schmitt R."/>
            <person name="Kirk D."/>
            <person name="Rokhsar D.S."/>
        </authorList>
    </citation>
    <scope>NUCLEOTIDE SEQUENCE [LARGE SCALE GENOMIC DNA]</scope>
    <source>
        <strain evidence="4">f. Nagariensis / Eve</strain>
    </source>
</reference>
<feature type="non-terminal residue" evidence="3">
    <location>
        <position position="470"/>
    </location>
</feature>
<dbReference type="SUPFAM" id="SSF55486">
    <property type="entry name" value="Metalloproteases ('zincins'), catalytic domain"/>
    <property type="match status" value="1"/>
</dbReference>
<evidence type="ECO:0000256" key="1">
    <source>
        <dbReference type="SAM" id="MobiDB-lite"/>
    </source>
</evidence>
<dbReference type="RefSeq" id="XP_002956107.1">
    <property type="nucleotide sequence ID" value="XM_002956061.1"/>
</dbReference>
<feature type="non-terminal residue" evidence="3">
    <location>
        <position position="1"/>
    </location>
</feature>
<dbReference type="eggNOG" id="KOG1187">
    <property type="taxonomic scope" value="Eukaryota"/>
</dbReference>
<dbReference type="OrthoDB" id="535741at2759"/>
<dbReference type="STRING" id="3068.D8UBM8"/>
<proteinExistence type="predicted"/>
<dbReference type="InterPro" id="IPR008752">
    <property type="entry name" value="Peptidase_M11"/>
</dbReference>
<keyword evidence="4" id="KW-1185">Reference proteome</keyword>
<protein>
    <recommendedName>
        <fullName evidence="2">Peptidase M11 gametolysin domain-containing protein</fullName>
    </recommendedName>
</protein>
<feature type="domain" description="Peptidase M11 gametolysin" evidence="2">
    <location>
        <begin position="92"/>
        <end position="394"/>
    </location>
</feature>
<dbReference type="GeneID" id="9615213"/>
<evidence type="ECO:0000313" key="4">
    <source>
        <dbReference type="Proteomes" id="UP000001058"/>
    </source>
</evidence>
<feature type="compositionally biased region" description="Pro residues" evidence="1">
    <location>
        <begin position="436"/>
        <end position="458"/>
    </location>
</feature>
<feature type="region of interest" description="Disordered" evidence="1">
    <location>
        <begin position="429"/>
        <end position="470"/>
    </location>
</feature>
<sequence length="470" mass="50979">TVSGELVFVGTDLDQEVQWVIRQEDGSLTPIALGYKAPETDDLGQSVVPGALVTIPCYIDALGVCNPVPGYSTVVLSAQPLLLPNTERIIQRRLVIIVDYSSCGFPPSYNESVVRSQFLGPNGDGSGGVAKQFTQCSYGRFNVNPAALKVITVKRNCPVEATLKSCAVLLLTNDVDNGAKEMLGNAAFAGFTHKTYILPFGLTMYCSWAGLALLPGTQSWVMSTGYGLERVATIMQEIVHNYGLRHSWRNDWEYADYSTFMGRGDVCLNAPELAYLGWATPAPGGDHIDSEVLPVGTSITFSLPATYLSSNGSYLRVIPDWLPSYNNISSGKNLYISVRVDKDGDALLQPVFANKVNVHELNASLDNNILAQPLVDRKIQFITAIPPVSQSILTTYKVVVYGGSWVGDKDVLRVHLCRYESSPKECPSLNALELLPSPPSPLKPPPASPRRPSSPRPQPIRASPSRSPPP</sequence>
<accession>D8UBM8</accession>
<feature type="compositionally biased region" description="Low complexity" evidence="1">
    <location>
        <begin position="459"/>
        <end position="470"/>
    </location>
</feature>
<dbReference type="InParanoid" id="D8UBM8"/>